<dbReference type="EMBL" id="OIVN01005569">
    <property type="protein sequence ID" value="SPD23138.1"/>
    <property type="molecule type" value="Genomic_DNA"/>
</dbReference>
<dbReference type="AlphaFoldDB" id="A0A2N9IFB5"/>
<name>A0A2N9IFB5_FAGSY</name>
<accession>A0A2N9IFB5</accession>
<sequence>MQSLRERSKINRWAHPEREWRGGARKWRGGGELMNGRCSQEVKGQCSQEVRGGGFLSWGRRWPELGAVVSWAGAGGGLGG</sequence>
<reference evidence="1" key="1">
    <citation type="submission" date="2018-02" db="EMBL/GenBank/DDBJ databases">
        <authorList>
            <person name="Cohen D.B."/>
            <person name="Kent A.D."/>
        </authorList>
    </citation>
    <scope>NUCLEOTIDE SEQUENCE</scope>
</reference>
<protein>
    <submittedName>
        <fullName evidence="1">Uncharacterized protein</fullName>
    </submittedName>
</protein>
<organism evidence="1">
    <name type="scientific">Fagus sylvatica</name>
    <name type="common">Beechnut</name>
    <dbReference type="NCBI Taxonomy" id="28930"/>
    <lineage>
        <taxon>Eukaryota</taxon>
        <taxon>Viridiplantae</taxon>
        <taxon>Streptophyta</taxon>
        <taxon>Embryophyta</taxon>
        <taxon>Tracheophyta</taxon>
        <taxon>Spermatophyta</taxon>
        <taxon>Magnoliopsida</taxon>
        <taxon>eudicotyledons</taxon>
        <taxon>Gunneridae</taxon>
        <taxon>Pentapetalae</taxon>
        <taxon>rosids</taxon>
        <taxon>fabids</taxon>
        <taxon>Fagales</taxon>
        <taxon>Fagaceae</taxon>
        <taxon>Fagus</taxon>
    </lineage>
</organism>
<evidence type="ECO:0000313" key="1">
    <source>
        <dbReference type="EMBL" id="SPD23138.1"/>
    </source>
</evidence>
<gene>
    <name evidence="1" type="ORF">FSB_LOCUS51020</name>
</gene>
<proteinExistence type="predicted"/>